<dbReference type="GO" id="GO:0005634">
    <property type="term" value="C:nucleus"/>
    <property type="evidence" value="ECO:0007669"/>
    <property type="project" value="UniProtKB-SubCell"/>
</dbReference>
<keyword evidence="4" id="KW-0963">Cytoplasm</keyword>
<dbReference type="EMBL" id="JANIIK010000110">
    <property type="protein sequence ID" value="KAJ3597154.1"/>
    <property type="molecule type" value="Genomic_DNA"/>
</dbReference>
<gene>
    <name evidence="12" type="ORF">NHX12_003554</name>
</gene>
<proteinExistence type="inferred from homology"/>
<evidence type="ECO:0000256" key="8">
    <source>
        <dbReference type="ARBA" id="ARBA00023306"/>
    </source>
</evidence>
<feature type="domain" description="SDE2/SF3A3 SAP" evidence="10">
    <location>
        <begin position="378"/>
        <end position="453"/>
    </location>
</feature>
<feature type="compositionally biased region" description="Polar residues" evidence="9">
    <location>
        <begin position="70"/>
        <end position="79"/>
    </location>
</feature>
<evidence type="ECO:0000259" key="11">
    <source>
        <dbReference type="Pfam" id="PF22782"/>
    </source>
</evidence>
<feature type="region of interest" description="Disordered" evidence="9">
    <location>
        <begin position="95"/>
        <end position="124"/>
    </location>
</feature>
<keyword evidence="8" id="KW-0131">Cell cycle</keyword>
<evidence type="ECO:0000256" key="6">
    <source>
        <dbReference type="ARBA" id="ARBA00023187"/>
    </source>
</evidence>
<comment type="subcellular location">
    <subcellularLocation>
        <location evidence="2">Cytoplasm</location>
    </subcellularLocation>
    <subcellularLocation>
        <location evidence="1">Nucleus</location>
    </subcellularLocation>
</comment>
<dbReference type="Pfam" id="PF22782">
    <property type="entry name" value="SDE2"/>
    <property type="match status" value="1"/>
</dbReference>
<evidence type="ECO:0000256" key="7">
    <source>
        <dbReference type="ARBA" id="ARBA00023242"/>
    </source>
</evidence>
<dbReference type="OrthoDB" id="547031at2759"/>
<comment type="caution">
    <text evidence="12">The sequence shown here is derived from an EMBL/GenBank/DDBJ whole genome shotgun (WGS) entry which is preliminary data.</text>
</comment>
<dbReference type="InterPro" id="IPR025086">
    <property type="entry name" value="SDE2/SF3A3_SAP"/>
</dbReference>
<feature type="compositionally biased region" description="Polar residues" evidence="9">
    <location>
        <begin position="237"/>
        <end position="251"/>
    </location>
</feature>
<name>A0A9Q0DWT2_9TELE</name>
<organism evidence="12 13">
    <name type="scientific">Muraenolepis orangiensis</name>
    <name type="common">Patagonian moray cod</name>
    <dbReference type="NCBI Taxonomy" id="630683"/>
    <lineage>
        <taxon>Eukaryota</taxon>
        <taxon>Metazoa</taxon>
        <taxon>Chordata</taxon>
        <taxon>Craniata</taxon>
        <taxon>Vertebrata</taxon>
        <taxon>Euteleostomi</taxon>
        <taxon>Actinopterygii</taxon>
        <taxon>Neopterygii</taxon>
        <taxon>Teleostei</taxon>
        <taxon>Neoteleostei</taxon>
        <taxon>Acanthomorphata</taxon>
        <taxon>Zeiogadaria</taxon>
        <taxon>Gadariae</taxon>
        <taxon>Gadiformes</taxon>
        <taxon>Muraenolepidoidei</taxon>
        <taxon>Muraenolepididae</taxon>
        <taxon>Muraenolepis</taxon>
    </lineage>
</organism>
<feature type="region of interest" description="Disordered" evidence="9">
    <location>
        <begin position="141"/>
        <end position="402"/>
    </location>
</feature>
<feature type="compositionally biased region" description="Basic and acidic residues" evidence="9">
    <location>
        <begin position="173"/>
        <end position="236"/>
    </location>
</feature>
<dbReference type="InterPro" id="IPR051421">
    <property type="entry name" value="RNA_Proc_DNA_Dmg_Regulator"/>
</dbReference>
<reference evidence="12" key="1">
    <citation type="submission" date="2022-07" db="EMBL/GenBank/DDBJ databases">
        <title>Chromosome-level genome of Muraenolepis orangiensis.</title>
        <authorList>
            <person name="Kim J."/>
        </authorList>
    </citation>
    <scope>NUCLEOTIDE SEQUENCE</scope>
    <source>
        <strain evidence="12">KU_S4_2022</strain>
        <tissue evidence="12">Muscle</tissue>
    </source>
</reference>
<keyword evidence="6" id="KW-0508">mRNA splicing</keyword>
<protein>
    <recommendedName>
        <fullName evidence="14">Replication stress response regulator SDE2</fullName>
    </recommendedName>
</protein>
<comment type="similarity">
    <text evidence="3">Belongs to the SDE2 family.</text>
</comment>
<keyword evidence="7" id="KW-0539">Nucleus</keyword>
<evidence type="ECO:0000256" key="9">
    <source>
        <dbReference type="SAM" id="MobiDB-lite"/>
    </source>
</evidence>
<dbReference type="PANTHER" id="PTHR12786">
    <property type="entry name" value="SPLICING FACTOR SF3A-RELATED"/>
    <property type="match status" value="1"/>
</dbReference>
<dbReference type="InterPro" id="IPR053822">
    <property type="entry name" value="SDE2-like_dom"/>
</dbReference>
<sequence length="462" mass="53370">MLRALGAQIEKTTNREACRDLSGRRLRDVNHEKEMAEWLKKQAEVDGQKDQRRVERLQRKLMEPKHQFTDTEYQQQSHQLSERLEDSVLKGMQASASGVVSAEAGPSTKRANKQPGPVPRKKKRFWTGVEDLDLPSAEPFCFNKPKPLIRKHQDPQQMYLMDRRKTAQMFPKKTREMDSQKTEKTDQMDSQKTEKTDQMDSQKTDQMDSQQTEKTDQMDSQQTEKTDQMDSQKTDQMDSQQTEKTVQMDSQQTEKTDQMDSQKTDQMDSQQTEKTDQMDSQQTEKTDQMDSQQTEKTDQMDSQQTEKTDQMDSQQTEKTDQMDSQLTEKTDQMDSQQTEKTDQMDSQKTDQMDSQLTKKTDQVDPEQTEKADQVDPQQTKKTDPQPTTPEQVLELLDSAGSPEDLEVIGLDRLKEELQTRGLKCGGTLKERATRLYSVRGLSPEQIDPLLLAKTGSKGRKRK</sequence>
<feature type="compositionally biased region" description="Low complexity" evidence="9">
    <location>
        <begin position="95"/>
        <end position="107"/>
    </location>
</feature>
<dbReference type="GO" id="GO:0008380">
    <property type="term" value="P:RNA splicing"/>
    <property type="evidence" value="ECO:0007669"/>
    <property type="project" value="UniProtKB-KW"/>
</dbReference>
<evidence type="ECO:0008006" key="14">
    <source>
        <dbReference type="Google" id="ProtNLM"/>
    </source>
</evidence>
<keyword evidence="5" id="KW-0507">mRNA processing</keyword>
<dbReference type="GO" id="GO:0005737">
    <property type="term" value="C:cytoplasm"/>
    <property type="evidence" value="ECO:0007669"/>
    <property type="project" value="UniProtKB-SubCell"/>
</dbReference>
<evidence type="ECO:0000256" key="4">
    <source>
        <dbReference type="ARBA" id="ARBA00022490"/>
    </source>
</evidence>
<dbReference type="Pfam" id="PF13297">
    <property type="entry name" value="SDE2_2C"/>
    <property type="match status" value="1"/>
</dbReference>
<keyword evidence="13" id="KW-1185">Reference proteome</keyword>
<dbReference type="PANTHER" id="PTHR12786:SF1">
    <property type="entry name" value="SPLICING REGULATOR SDE2"/>
    <property type="match status" value="1"/>
</dbReference>
<dbReference type="AlphaFoldDB" id="A0A9Q0DWT2"/>
<accession>A0A9Q0DWT2</accession>
<dbReference type="GO" id="GO:0006397">
    <property type="term" value="P:mRNA processing"/>
    <property type="evidence" value="ECO:0007669"/>
    <property type="project" value="UniProtKB-KW"/>
</dbReference>
<evidence type="ECO:0000313" key="13">
    <source>
        <dbReference type="Proteomes" id="UP001148018"/>
    </source>
</evidence>
<evidence type="ECO:0000256" key="2">
    <source>
        <dbReference type="ARBA" id="ARBA00004496"/>
    </source>
</evidence>
<feature type="compositionally biased region" description="Basic and acidic residues" evidence="9">
    <location>
        <begin position="252"/>
        <end position="383"/>
    </location>
</feature>
<evidence type="ECO:0000256" key="1">
    <source>
        <dbReference type="ARBA" id="ARBA00004123"/>
    </source>
</evidence>
<evidence type="ECO:0000259" key="10">
    <source>
        <dbReference type="Pfam" id="PF13297"/>
    </source>
</evidence>
<dbReference type="Proteomes" id="UP001148018">
    <property type="component" value="Unassembled WGS sequence"/>
</dbReference>
<feature type="region of interest" description="Disordered" evidence="9">
    <location>
        <begin position="61"/>
        <end position="82"/>
    </location>
</feature>
<evidence type="ECO:0000313" key="12">
    <source>
        <dbReference type="EMBL" id="KAJ3597154.1"/>
    </source>
</evidence>
<feature type="domain" description="SDE2-like" evidence="11">
    <location>
        <begin position="1"/>
        <end position="88"/>
    </location>
</feature>
<evidence type="ECO:0000256" key="5">
    <source>
        <dbReference type="ARBA" id="ARBA00022664"/>
    </source>
</evidence>
<evidence type="ECO:0000256" key="3">
    <source>
        <dbReference type="ARBA" id="ARBA00008726"/>
    </source>
</evidence>